<accession>A0ACB0E9C0</accession>
<evidence type="ECO:0000313" key="2">
    <source>
        <dbReference type="Proteomes" id="UP001162501"/>
    </source>
</evidence>
<gene>
    <name evidence="1" type="ORF">MRATA1EN3_LOCUS8204</name>
</gene>
<dbReference type="EMBL" id="OX596101">
    <property type="protein sequence ID" value="CAI9696991.1"/>
    <property type="molecule type" value="Genomic_DNA"/>
</dbReference>
<reference evidence="1" key="1">
    <citation type="submission" date="2023-05" db="EMBL/GenBank/DDBJ databases">
        <authorList>
            <consortium name="ELIXIR-Norway"/>
        </authorList>
    </citation>
    <scope>NUCLEOTIDE SEQUENCE</scope>
</reference>
<evidence type="ECO:0000313" key="1">
    <source>
        <dbReference type="EMBL" id="CAI9696991.1"/>
    </source>
</evidence>
<name>A0ACB0E9C0_RANTA</name>
<protein>
    <submittedName>
        <fullName evidence="1">Uncharacterized protein</fullName>
    </submittedName>
</protein>
<organism evidence="1 2">
    <name type="scientific">Rangifer tarandus platyrhynchus</name>
    <name type="common">Svalbard reindeer</name>
    <dbReference type="NCBI Taxonomy" id="3082113"/>
    <lineage>
        <taxon>Eukaryota</taxon>
        <taxon>Metazoa</taxon>
        <taxon>Chordata</taxon>
        <taxon>Craniata</taxon>
        <taxon>Vertebrata</taxon>
        <taxon>Euteleostomi</taxon>
        <taxon>Mammalia</taxon>
        <taxon>Eutheria</taxon>
        <taxon>Laurasiatheria</taxon>
        <taxon>Artiodactyla</taxon>
        <taxon>Ruminantia</taxon>
        <taxon>Pecora</taxon>
        <taxon>Cervidae</taxon>
        <taxon>Odocoileinae</taxon>
        <taxon>Rangifer</taxon>
    </lineage>
</organism>
<proteinExistence type="predicted"/>
<sequence>MWMDGGFKPSWKLGFPQWPHHLGYSALWKELPIPADQGNQCGLHSSVIKINICPEKPDHLTLRYTKRSPRFSQPDSGASPSHCGPARPSGPDVAASGLAAQRETEGRARAGTGAVGRRPAPPPGS</sequence>
<dbReference type="Proteomes" id="UP001162501">
    <property type="component" value="Chromosome 17"/>
</dbReference>